<proteinExistence type="predicted"/>
<dbReference type="CDD" id="cd02440">
    <property type="entry name" value="AdoMet_MTases"/>
    <property type="match status" value="1"/>
</dbReference>
<keyword evidence="2" id="KW-1185">Reference proteome</keyword>
<dbReference type="AlphaFoldDB" id="A0AAQ3RDF4"/>
<reference evidence="1 2" key="1">
    <citation type="submission" date="2023-11" db="EMBL/GenBank/DDBJ databases">
        <title>An acidophilic fungus is an integral part of prey digestion in a carnivorous sundew plant.</title>
        <authorList>
            <person name="Tsai I.J."/>
        </authorList>
    </citation>
    <scope>NUCLEOTIDE SEQUENCE [LARGE SCALE GENOMIC DNA]</scope>
    <source>
        <strain evidence="1">169a</strain>
    </source>
</reference>
<dbReference type="InterPro" id="IPR019410">
    <property type="entry name" value="Methyltransf_16"/>
</dbReference>
<evidence type="ECO:0000313" key="2">
    <source>
        <dbReference type="Proteomes" id="UP001303373"/>
    </source>
</evidence>
<dbReference type="GO" id="GO:0005737">
    <property type="term" value="C:cytoplasm"/>
    <property type="evidence" value="ECO:0007669"/>
    <property type="project" value="TreeGrafter"/>
</dbReference>
<dbReference type="GO" id="GO:0008757">
    <property type="term" value="F:S-adenosylmethionine-dependent methyltransferase activity"/>
    <property type="evidence" value="ECO:0007669"/>
    <property type="project" value="UniProtKB-ARBA"/>
</dbReference>
<dbReference type="SUPFAM" id="SSF53335">
    <property type="entry name" value="S-adenosyl-L-methionine-dependent methyltransferases"/>
    <property type="match status" value="1"/>
</dbReference>
<evidence type="ECO:0000313" key="1">
    <source>
        <dbReference type="EMBL" id="WPH03088.1"/>
    </source>
</evidence>
<dbReference type="Pfam" id="PF10294">
    <property type="entry name" value="Methyltransf_16"/>
    <property type="match status" value="1"/>
</dbReference>
<dbReference type="InterPro" id="IPR029063">
    <property type="entry name" value="SAM-dependent_MTases_sf"/>
</dbReference>
<name>A0AAQ3RDF4_9PEZI</name>
<accession>A0AAQ3RDF4</accession>
<sequence length="346" mass="39082">MDQQILLFRRQYLQLFQPDFLAWPPRQLLKDAHIQAWLYTNMFNSEKVTRLPPERYQLRVLKPLLSKIEKAIEDPEQDEISDDLMNHLSSLMAAEMPSDIAAAQQKTYVTFSCVLEGRSDDDGSNDDDRTITILERPHLISGSLTTGFRTWEAALHLGSYLLSSTHIIRGKNVLELGAGTGFLSILCAKHLEAQYVTITDGDEGVVDALTDNLFLNGLDDQKRVLTSVLRWGQGLRGTWVEEDFEVWPYDVVVGADITYDKVAISALAATLRFLFNMKPSLRVIISGAVRNEETFETFRHACLRNKFNVEEIQFAPKPIREQTSLFYATAVPLKILSITGPESIAS</sequence>
<dbReference type="PANTHER" id="PTHR14614:SF130">
    <property type="entry name" value="PROTEIN-LYSINE N-METHYLTRANSFERASE EEF2KMT"/>
    <property type="match status" value="1"/>
</dbReference>
<organism evidence="1 2">
    <name type="scientific">Acrodontium crateriforme</name>
    <dbReference type="NCBI Taxonomy" id="150365"/>
    <lineage>
        <taxon>Eukaryota</taxon>
        <taxon>Fungi</taxon>
        <taxon>Dikarya</taxon>
        <taxon>Ascomycota</taxon>
        <taxon>Pezizomycotina</taxon>
        <taxon>Dothideomycetes</taxon>
        <taxon>Dothideomycetidae</taxon>
        <taxon>Mycosphaerellales</taxon>
        <taxon>Teratosphaeriaceae</taxon>
        <taxon>Acrodontium</taxon>
    </lineage>
</organism>
<protein>
    <submittedName>
        <fullName evidence="1">Uncharacterized protein</fullName>
    </submittedName>
</protein>
<dbReference type="Proteomes" id="UP001303373">
    <property type="component" value="Chromosome 9"/>
</dbReference>
<gene>
    <name evidence="1" type="ORF">R9X50_00596300</name>
</gene>
<dbReference type="Gene3D" id="3.40.50.150">
    <property type="entry name" value="Vaccinia Virus protein VP39"/>
    <property type="match status" value="1"/>
</dbReference>
<dbReference type="EMBL" id="CP138588">
    <property type="protein sequence ID" value="WPH03088.1"/>
    <property type="molecule type" value="Genomic_DNA"/>
</dbReference>
<dbReference type="PANTHER" id="PTHR14614">
    <property type="entry name" value="HEPATOCELLULAR CARCINOMA-ASSOCIATED ANTIGEN"/>
    <property type="match status" value="1"/>
</dbReference>